<accession>A0A7V7PTM4</accession>
<sequence length="301" mass="32770">MLDRAGARREDGDDDRMSMAADIGTLPAPAAGKTGRAASRVLGRLGTLEVRLARSATEVRAAQELRYRVFFEEMSAKASRRQQASRRDSDSFDRFCDHLLVVETASGTDAIVGTYRLMLPEGAARAGGYYTAGEFRIEELLKRHPDKRFLELGRSCVLKEYRSKRTVELLWQGIWAYVLEHRVDVLFGCASLEGDDPALLAAPLALLGSAAPAPAEWRVGALEGRAVPLPANAVPADAKRALGLLPPLLKGYLRIGGVIGPEAVVDRQFGTVDVLVVLPVDNINARYVTYYGSDAGRRFVA</sequence>
<reference evidence="11 12" key="1">
    <citation type="submission" date="2019-09" db="EMBL/GenBank/DDBJ databases">
        <title>YIM 132180 draft genome.</title>
        <authorList>
            <person name="Zhang K."/>
        </authorList>
    </citation>
    <scope>NUCLEOTIDE SEQUENCE [LARGE SCALE GENOMIC DNA]</scope>
    <source>
        <strain evidence="11 12">YIM 132180</strain>
    </source>
</reference>
<dbReference type="InterPro" id="IPR052351">
    <property type="entry name" value="Ornithine_N-alpha-AT"/>
</dbReference>
<name>A0A7V7PTM4_9HYPH</name>
<evidence type="ECO:0000256" key="9">
    <source>
        <dbReference type="ARBA" id="ARBA00045724"/>
    </source>
</evidence>
<dbReference type="SUPFAM" id="SSF55729">
    <property type="entry name" value="Acyl-CoA N-acyltransferases (Nat)"/>
    <property type="match status" value="1"/>
</dbReference>
<keyword evidence="4" id="KW-0443">Lipid metabolism</keyword>
<comment type="catalytic activity">
    <reaction evidence="10">
        <text>a (3R)-hydroxyacyl-[ACP] + L-ornithine = a lyso-ornithine lipid + holo-[ACP] + H(+)</text>
        <dbReference type="Rhea" id="RHEA:20633"/>
        <dbReference type="Rhea" id="RHEA-COMP:9685"/>
        <dbReference type="Rhea" id="RHEA-COMP:9945"/>
        <dbReference type="ChEBI" id="CHEBI:15378"/>
        <dbReference type="ChEBI" id="CHEBI:46911"/>
        <dbReference type="ChEBI" id="CHEBI:64479"/>
        <dbReference type="ChEBI" id="CHEBI:78827"/>
        <dbReference type="ChEBI" id="CHEBI:138482"/>
        <dbReference type="EC" id="2.3.2.30"/>
    </reaction>
    <physiologicalReaction direction="left-to-right" evidence="10">
        <dbReference type="Rhea" id="RHEA:20634"/>
    </physiologicalReaction>
</comment>
<comment type="similarity">
    <text evidence="6">Belongs to the acetyltransferase family. OlsB subfamily.</text>
</comment>
<keyword evidence="2" id="KW-0444">Lipid biosynthesis</keyword>
<comment type="function">
    <text evidence="9">Catalyzes the first step in the biosynthesis of ornithine lipids, which are phosphorus-free membrane lipids. Catalyzes the 3-hydroxyacyl-acyl carrier protein-dependent acylation of ornithine to form lyso-ornithine lipid (LOL).</text>
</comment>
<evidence type="ECO:0000313" key="11">
    <source>
        <dbReference type="EMBL" id="KAB0683013.1"/>
    </source>
</evidence>
<evidence type="ECO:0000256" key="6">
    <source>
        <dbReference type="ARBA" id="ARBA00038095"/>
    </source>
</evidence>
<evidence type="ECO:0000256" key="10">
    <source>
        <dbReference type="ARBA" id="ARBA00047785"/>
    </source>
</evidence>
<dbReference type="PANTHER" id="PTHR37323">
    <property type="entry name" value="GCN5-RELATED N-ACETYLTRANSFERASE"/>
    <property type="match status" value="1"/>
</dbReference>
<evidence type="ECO:0000256" key="3">
    <source>
        <dbReference type="ARBA" id="ARBA00022679"/>
    </source>
</evidence>
<keyword evidence="3 11" id="KW-0808">Transferase</keyword>
<dbReference type="Proteomes" id="UP000432089">
    <property type="component" value="Unassembled WGS sequence"/>
</dbReference>
<evidence type="ECO:0000256" key="1">
    <source>
        <dbReference type="ARBA" id="ARBA00005189"/>
    </source>
</evidence>
<dbReference type="GO" id="GO:0043810">
    <property type="term" value="F:ornithine-acyl [acyl carrier protein] N-acyltransferase activity"/>
    <property type="evidence" value="ECO:0007669"/>
    <property type="project" value="UniProtKB-EC"/>
</dbReference>
<evidence type="ECO:0000256" key="8">
    <source>
        <dbReference type="ARBA" id="ARBA00039866"/>
    </source>
</evidence>
<evidence type="ECO:0000256" key="2">
    <source>
        <dbReference type="ARBA" id="ARBA00022516"/>
    </source>
</evidence>
<dbReference type="PANTHER" id="PTHR37323:SF1">
    <property type="entry name" value="L-ORNITHINE N(ALPHA)-ACYLTRANSFERASE"/>
    <property type="match status" value="1"/>
</dbReference>
<dbReference type="Pfam" id="PF13444">
    <property type="entry name" value="Acetyltransf_5"/>
    <property type="match status" value="1"/>
</dbReference>
<comment type="caution">
    <text evidence="11">The sequence shown here is derived from an EMBL/GenBank/DDBJ whole genome shotgun (WGS) entry which is preliminary data.</text>
</comment>
<dbReference type="GO" id="GO:0006629">
    <property type="term" value="P:lipid metabolic process"/>
    <property type="evidence" value="ECO:0007669"/>
    <property type="project" value="UniProtKB-KW"/>
</dbReference>
<evidence type="ECO:0000313" key="12">
    <source>
        <dbReference type="Proteomes" id="UP000432089"/>
    </source>
</evidence>
<dbReference type="Gene3D" id="3.40.630.30">
    <property type="match status" value="1"/>
</dbReference>
<keyword evidence="12" id="KW-1185">Reference proteome</keyword>
<proteinExistence type="inferred from homology"/>
<dbReference type="InterPro" id="IPR016181">
    <property type="entry name" value="Acyl_CoA_acyltransferase"/>
</dbReference>
<keyword evidence="5" id="KW-0012">Acyltransferase</keyword>
<protein>
    <recommendedName>
        <fullName evidence="8">L-ornithine N(alpha)-acyltransferase</fullName>
        <ecNumber evidence="7">2.3.2.30</ecNumber>
    </recommendedName>
</protein>
<evidence type="ECO:0000256" key="4">
    <source>
        <dbReference type="ARBA" id="ARBA00023098"/>
    </source>
</evidence>
<dbReference type="AlphaFoldDB" id="A0A7V7PTM4"/>
<gene>
    <name evidence="11" type="ORF">F6X38_01940</name>
</gene>
<evidence type="ECO:0000256" key="5">
    <source>
        <dbReference type="ARBA" id="ARBA00023315"/>
    </source>
</evidence>
<comment type="pathway">
    <text evidence="1">Lipid metabolism.</text>
</comment>
<organism evidence="11 12">
    <name type="scientific">Plantimonas leprariae</name>
    <dbReference type="NCBI Taxonomy" id="2615207"/>
    <lineage>
        <taxon>Bacteria</taxon>
        <taxon>Pseudomonadati</taxon>
        <taxon>Pseudomonadota</taxon>
        <taxon>Alphaproteobacteria</taxon>
        <taxon>Hyphomicrobiales</taxon>
        <taxon>Aurantimonadaceae</taxon>
        <taxon>Plantimonas</taxon>
    </lineage>
</organism>
<dbReference type="EC" id="2.3.2.30" evidence="7"/>
<evidence type="ECO:0000256" key="7">
    <source>
        <dbReference type="ARBA" id="ARBA00039058"/>
    </source>
</evidence>
<dbReference type="EMBL" id="VZDO01000001">
    <property type="protein sequence ID" value="KAB0683013.1"/>
    <property type="molecule type" value="Genomic_DNA"/>
</dbReference>